<dbReference type="InterPro" id="IPR029063">
    <property type="entry name" value="SAM-dependent_MTases_sf"/>
</dbReference>
<evidence type="ECO:0000259" key="1">
    <source>
        <dbReference type="Pfam" id="PF08241"/>
    </source>
</evidence>
<dbReference type="SUPFAM" id="SSF53335">
    <property type="entry name" value="S-adenosyl-L-methionine-dependent methyltransferases"/>
    <property type="match status" value="1"/>
</dbReference>
<dbReference type="InterPro" id="IPR013216">
    <property type="entry name" value="Methyltransf_11"/>
</dbReference>
<keyword evidence="3" id="KW-1185">Reference proteome</keyword>
<protein>
    <submittedName>
        <fullName evidence="2">Class I SAM-dependent methyltransferase</fullName>
    </submittedName>
</protein>
<organism evidence="2 3">
    <name type="scientific">Ramlibacter henchirensis</name>
    <dbReference type="NCBI Taxonomy" id="204072"/>
    <lineage>
        <taxon>Bacteria</taxon>
        <taxon>Pseudomonadati</taxon>
        <taxon>Pseudomonadota</taxon>
        <taxon>Betaproteobacteria</taxon>
        <taxon>Burkholderiales</taxon>
        <taxon>Comamonadaceae</taxon>
        <taxon>Ramlibacter</taxon>
    </lineage>
</organism>
<reference evidence="2 3" key="1">
    <citation type="submission" date="2019-03" db="EMBL/GenBank/DDBJ databases">
        <title>Ramlibacter henchirensis DSM 14656, whole genome shotgun sequence.</title>
        <authorList>
            <person name="Zhang X."/>
            <person name="Feng G."/>
            <person name="Zhu H."/>
        </authorList>
    </citation>
    <scope>NUCLEOTIDE SEQUENCE [LARGE SCALE GENOMIC DNA]</scope>
    <source>
        <strain evidence="2 3">DSM 14656</strain>
    </source>
</reference>
<dbReference type="PANTHER" id="PTHR42912">
    <property type="entry name" value="METHYLTRANSFERASE"/>
    <property type="match status" value="1"/>
</dbReference>
<name>A0A4Z0C9J8_9BURK</name>
<accession>A0A4Z0C9J8</accession>
<gene>
    <name evidence="2" type="ORF">EZ313_10820</name>
</gene>
<dbReference type="OrthoDB" id="9804312at2"/>
<dbReference type="AlphaFoldDB" id="A0A4Z0C9J8"/>
<evidence type="ECO:0000313" key="2">
    <source>
        <dbReference type="EMBL" id="TFZ07080.1"/>
    </source>
</evidence>
<dbReference type="Pfam" id="PF08241">
    <property type="entry name" value="Methyltransf_11"/>
    <property type="match status" value="1"/>
</dbReference>
<dbReference type="Proteomes" id="UP000298180">
    <property type="component" value="Unassembled WGS sequence"/>
</dbReference>
<dbReference type="GO" id="GO:0008757">
    <property type="term" value="F:S-adenosylmethionine-dependent methyltransferase activity"/>
    <property type="evidence" value="ECO:0007669"/>
    <property type="project" value="InterPro"/>
</dbReference>
<feature type="domain" description="Methyltransferase type 11" evidence="1">
    <location>
        <begin position="26"/>
        <end position="120"/>
    </location>
</feature>
<dbReference type="InterPro" id="IPR050508">
    <property type="entry name" value="Methyltransf_Superfamily"/>
</dbReference>
<sequence length="197" mass="22225">MSAGQDRWMQRWLPQLRAAADGRAVLELGCDTGGDTAWLLEQGFDVVATDIAFDALRSCAIAASRAQLVRHDLRTPQPFADAAFGVVIASLCLHYFDWATTERAVSEVRRCLRPGGLLLCRLNSVRDVNHGANEGDEIEPGLRRVHGDFSEEKRFFERADLERLFAPAAWDRVSCEERTIARYAQPKVAWELVLRRR</sequence>
<dbReference type="CDD" id="cd02440">
    <property type="entry name" value="AdoMet_MTases"/>
    <property type="match status" value="1"/>
</dbReference>
<dbReference type="Gene3D" id="3.40.50.150">
    <property type="entry name" value="Vaccinia Virus protein VP39"/>
    <property type="match status" value="1"/>
</dbReference>
<evidence type="ECO:0000313" key="3">
    <source>
        <dbReference type="Proteomes" id="UP000298180"/>
    </source>
</evidence>
<keyword evidence="2" id="KW-0489">Methyltransferase</keyword>
<dbReference type="EMBL" id="SMLM01000001">
    <property type="protein sequence ID" value="TFZ07080.1"/>
    <property type="molecule type" value="Genomic_DNA"/>
</dbReference>
<proteinExistence type="predicted"/>
<comment type="caution">
    <text evidence="2">The sequence shown here is derived from an EMBL/GenBank/DDBJ whole genome shotgun (WGS) entry which is preliminary data.</text>
</comment>
<dbReference type="GO" id="GO:0032259">
    <property type="term" value="P:methylation"/>
    <property type="evidence" value="ECO:0007669"/>
    <property type="project" value="UniProtKB-KW"/>
</dbReference>
<dbReference type="RefSeq" id="WP_135263160.1">
    <property type="nucleotide sequence ID" value="NZ_SMLM01000001.1"/>
</dbReference>
<keyword evidence="2" id="KW-0808">Transferase</keyword>